<feature type="compositionally biased region" description="Basic and acidic residues" evidence="1">
    <location>
        <begin position="59"/>
        <end position="76"/>
    </location>
</feature>
<reference evidence="2 3" key="1">
    <citation type="submission" date="2015-06" db="EMBL/GenBank/DDBJ databases">
        <title>Marinobacter subterrani, a genetically tractable neutrophilic iron-oxidizing strain isolated from the Soudan Iron Mine.</title>
        <authorList>
            <person name="Bonis B.M."/>
            <person name="Gralnick J.A."/>
        </authorList>
    </citation>
    <scope>NUCLEOTIDE SEQUENCE [LARGE SCALE GENOMIC DNA]</scope>
    <source>
        <strain evidence="2 3">JG233</strain>
    </source>
</reference>
<evidence type="ECO:0000256" key="1">
    <source>
        <dbReference type="SAM" id="MobiDB-lite"/>
    </source>
</evidence>
<evidence type="ECO:0000313" key="3">
    <source>
        <dbReference type="Proteomes" id="UP000036102"/>
    </source>
</evidence>
<comment type="caution">
    <text evidence="2">The sequence shown here is derived from an EMBL/GenBank/DDBJ whole genome shotgun (WGS) entry which is preliminary data.</text>
</comment>
<feature type="region of interest" description="Disordered" evidence="1">
    <location>
        <begin position="57"/>
        <end position="76"/>
    </location>
</feature>
<keyword evidence="3" id="KW-1185">Reference proteome</keyword>
<evidence type="ECO:0000313" key="2">
    <source>
        <dbReference type="EMBL" id="KMQ75557.1"/>
    </source>
</evidence>
<dbReference type="EMBL" id="LFBU01000001">
    <property type="protein sequence ID" value="KMQ75557.1"/>
    <property type="molecule type" value="Genomic_DNA"/>
</dbReference>
<dbReference type="STRING" id="1658765.Msub_11765"/>
<organism evidence="2 3">
    <name type="scientific">Marinobacter subterrani</name>
    <dbReference type="NCBI Taxonomy" id="1658765"/>
    <lineage>
        <taxon>Bacteria</taxon>
        <taxon>Pseudomonadati</taxon>
        <taxon>Pseudomonadota</taxon>
        <taxon>Gammaproteobacteria</taxon>
        <taxon>Pseudomonadales</taxon>
        <taxon>Marinobacteraceae</taxon>
        <taxon>Marinobacter</taxon>
    </lineage>
</organism>
<proteinExistence type="predicted"/>
<evidence type="ECO:0008006" key="4">
    <source>
        <dbReference type="Google" id="ProtNLM"/>
    </source>
</evidence>
<accession>A0A0J7JBQ3</accession>
<dbReference type="Proteomes" id="UP000036102">
    <property type="component" value="Unassembled WGS sequence"/>
</dbReference>
<gene>
    <name evidence="2" type="ORF">Msub_11765</name>
</gene>
<dbReference type="PATRIC" id="fig|1658765.3.peg.1760"/>
<sequence>MPGSKAKSDQWSAEAKLATVIETAALSEEELSQYCREKGLYPEQVRRWKEESLQGFQRSAERDKQLRKKSQADQKQIKKLERELRHKEKALAETAALLVLRKKLDALWENDNGDD</sequence>
<dbReference type="AlphaFoldDB" id="A0A0J7JBQ3"/>
<protein>
    <recommendedName>
        <fullName evidence="4">Transposase</fullName>
    </recommendedName>
</protein>
<name>A0A0J7JBQ3_9GAMM</name>